<protein>
    <submittedName>
        <fullName evidence="2">Capsule polysaccharide export protein</fullName>
    </submittedName>
</protein>
<dbReference type="OrthoDB" id="9943929at2"/>
<reference evidence="2 3" key="1">
    <citation type="submission" date="2018-06" db="EMBL/GenBank/DDBJ databases">
        <authorList>
            <consortium name="Pathogen Informatics"/>
            <person name="Doyle S."/>
        </authorList>
    </citation>
    <scope>NUCLEOTIDE SEQUENCE [LARGE SCALE GENOMIC DNA]</scope>
    <source>
        <strain evidence="2 3">NCTC13316</strain>
    </source>
</reference>
<keyword evidence="1" id="KW-1133">Transmembrane helix</keyword>
<keyword evidence="1" id="KW-0472">Membrane</keyword>
<evidence type="ECO:0000313" key="3">
    <source>
        <dbReference type="Proteomes" id="UP000254794"/>
    </source>
</evidence>
<dbReference type="RefSeq" id="WP_115331479.1">
    <property type="nucleotide sequence ID" value="NZ_CAAAHP010000002.1"/>
</dbReference>
<proteinExistence type="predicted"/>
<feature type="transmembrane region" description="Helical" evidence="1">
    <location>
        <begin position="70"/>
        <end position="94"/>
    </location>
</feature>
<accession>A0A378JL10</accession>
<evidence type="ECO:0000256" key="1">
    <source>
        <dbReference type="SAM" id="Phobius"/>
    </source>
</evidence>
<keyword evidence="3" id="KW-1185">Reference proteome</keyword>
<organism evidence="2 3">
    <name type="scientific">Legionella busanensis</name>
    <dbReference type="NCBI Taxonomy" id="190655"/>
    <lineage>
        <taxon>Bacteria</taxon>
        <taxon>Pseudomonadati</taxon>
        <taxon>Pseudomonadota</taxon>
        <taxon>Gammaproteobacteria</taxon>
        <taxon>Legionellales</taxon>
        <taxon>Legionellaceae</taxon>
        <taxon>Legionella</taxon>
    </lineage>
</organism>
<sequence length="99" mass="11284">MKPQGKNSKFNKILTDFKWIHLQLKSDPAQYQLAQQAFSIAVINLSYHQNLLFAFDSPNLSDKPSILTPFFALVNLFLLFLILSLLAKVAVIIIKEHRG</sequence>
<keyword evidence="1" id="KW-0812">Transmembrane</keyword>
<dbReference type="Proteomes" id="UP000254794">
    <property type="component" value="Unassembled WGS sequence"/>
</dbReference>
<evidence type="ECO:0000313" key="2">
    <source>
        <dbReference type="EMBL" id="STX51874.1"/>
    </source>
</evidence>
<dbReference type="AlphaFoldDB" id="A0A378JL10"/>
<name>A0A378JL10_9GAMM</name>
<gene>
    <name evidence="2" type="ORF">NCTC13316_01974</name>
</gene>
<dbReference type="EMBL" id="UGOD01000001">
    <property type="protein sequence ID" value="STX51874.1"/>
    <property type="molecule type" value="Genomic_DNA"/>
</dbReference>